<reference evidence="3 4" key="1">
    <citation type="submission" date="2023-06" db="EMBL/GenBank/DDBJ databases">
        <title>Microbacterium sp. nov., isolated from a waste landfill.</title>
        <authorList>
            <person name="Wen W."/>
        </authorList>
    </citation>
    <scope>NUCLEOTIDE SEQUENCE [LARGE SCALE GENOMIC DNA]</scope>
    <source>
        <strain evidence="3 4">ASV49</strain>
    </source>
</reference>
<name>A0ABT7MVZ8_9MICO</name>
<evidence type="ECO:0000313" key="3">
    <source>
        <dbReference type="EMBL" id="MDL9978618.1"/>
    </source>
</evidence>
<comment type="caution">
    <text evidence="3">The sequence shown here is derived from an EMBL/GenBank/DDBJ whole genome shotgun (WGS) entry which is preliminary data.</text>
</comment>
<proteinExistence type="predicted"/>
<gene>
    <name evidence="3" type="ORF">QSV35_04685</name>
</gene>
<dbReference type="Proteomes" id="UP001235064">
    <property type="component" value="Unassembled WGS sequence"/>
</dbReference>
<feature type="region of interest" description="Disordered" evidence="1">
    <location>
        <begin position="80"/>
        <end position="115"/>
    </location>
</feature>
<dbReference type="SUPFAM" id="SSF52540">
    <property type="entry name" value="P-loop containing nucleoside triphosphate hydrolases"/>
    <property type="match status" value="1"/>
</dbReference>
<accession>A0ABT7MVZ8</accession>
<dbReference type="RefSeq" id="WP_286287185.1">
    <property type="nucleotide sequence ID" value="NZ_JASXSZ010000001.1"/>
</dbReference>
<protein>
    <submittedName>
        <fullName evidence="3">AAA family ATPase</fullName>
    </submittedName>
</protein>
<evidence type="ECO:0000256" key="1">
    <source>
        <dbReference type="SAM" id="MobiDB-lite"/>
    </source>
</evidence>
<evidence type="ECO:0000259" key="2">
    <source>
        <dbReference type="Pfam" id="PF13614"/>
    </source>
</evidence>
<dbReference type="InterPro" id="IPR050625">
    <property type="entry name" value="ParA/MinD_ATPase"/>
</dbReference>
<dbReference type="PANTHER" id="PTHR43384:SF14">
    <property type="entry name" value="ESX-1 SECRETION-ASSOCIATED PROTEIN ESPI"/>
    <property type="match status" value="1"/>
</dbReference>
<dbReference type="InterPro" id="IPR025669">
    <property type="entry name" value="AAA_dom"/>
</dbReference>
<dbReference type="Pfam" id="PF13614">
    <property type="entry name" value="AAA_31"/>
    <property type="match status" value="1"/>
</dbReference>
<feature type="compositionally biased region" description="Basic and acidic residues" evidence="1">
    <location>
        <begin position="92"/>
        <end position="103"/>
    </location>
</feature>
<keyword evidence="4" id="KW-1185">Reference proteome</keyword>
<dbReference type="EMBL" id="JASXSZ010000001">
    <property type="protein sequence ID" value="MDL9978618.1"/>
    <property type="molecule type" value="Genomic_DNA"/>
</dbReference>
<feature type="compositionally biased region" description="Low complexity" evidence="1">
    <location>
        <begin position="80"/>
        <end position="91"/>
    </location>
</feature>
<dbReference type="Gene3D" id="3.40.50.300">
    <property type="entry name" value="P-loop containing nucleotide triphosphate hydrolases"/>
    <property type="match status" value="1"/>
</dbReference>
<dbReference type="PANTHER" id="PTHR43384">
    <property type="entry name" value="SEPTUM SITE-DETERMINING PROTEIN MIND HOMOLOG, CHLOROPLASTIC-RELATED"/>
    <property type="match status" value="1"/>
</dbReference>
<feature type="domain" description="AAA" evidence="2">
    <location>
        <begin position="163"/>
        <end position="331"/>
    </location>
</feature>
<organism evidence="3 4">
    <name type="scientific">Microbacterium candidum</name>
    <dbReference type="NCBI Taxonomy" id="3041922"/>
    <lineage>
        <taxon>Bacteria</taxon>
        <taxon>Bacillati</taxon>
        <taxon>Actinomycetota</taxon>
        <taxon>Actinomycetes</taxon>
        <taxon>Micrococcales</taxon>
        <taxon>Microbacteriaceae</taxon>
        <taxon>Microbacterium</taxon>
    </lineage>
</organism>
<evidence type="ECO:0000313" key="4">
    <source>
        <dbReference type="Proteomes" id="UP001235064"/>
    </source>
</evidence>
<sequence>MSLDTQLHAHAAVAGPIAEFTTPDGRSEPLTATAEQDIRQVIVQRAAEEAARAGIPVELVTSGDLGDHRILVAADGSLAKPATAAEHATPTPDREEVNEKAPERPGSPAVPEPHPRASFITPNAEAQPRVGFLARLGLGRQSRAELERAENERAVSQQWAGCRTVAVVNGKGGVGKTMTTAMISAVFARHGGGNVLAWDNNDTRGTLGWRTEPGLYDSTIRDLLPAAEDLLSPTASISDIARFVHHQPTDRYDVLRSNPELLATDQRITTADFDLLMQVATRYYRIVVFDSGNDESADRWLRMIDSSSQLVIPTVTAPESAESAALLLDALRQRDDRSRSLADNAVVVVTEAETRGMAAAHRIIDGFAGQVRAVERIPFDPALKSGPLRLDDLRAPTRDAWIRVVAAIARGL</sequence>
<dbReference type="InterPro" id="IPR027417">
    <property type="entry name" value="P-loop_NTPase"/>
</dbReference>